<dbReference type="InterPro" id="IPR026856">
    <property type="entry name" value="Sialidase_fam"/>
</dbReference>
<dbReference type="NCBIfam" id="TIGR01167">
    <property type="entry name" value="LPXTG_anchor"/>
    <property type="match status" value="1"/>
</dbReference>
<keyword evidence="12" id="KW-1133">Transmembrane helix</keyword>
<evidence type="ECO:0000256" key="10">
    <source>
        <dbReference type="ARBA" id="ARBA00023295"/>
    </source>
</evidence>
<dbReference type="Gene3D" id="2.120.10.10">
    <property type="match status" value="1"/>
</dbReference>
<keyword evidence="10" id="KW-0326">Glycosidase</keyword>
<dbReference type="InterPro" id="IPR036278">
    <property type="entry name" value="Sialidase_sf"/>
</dbReference>
<dbReference type="GO" id="GO:0009313">
    <property type="term" value="P:oligosaccharide catabolic process"/>
    <property type="evidence" value="ECO:0007669"/>
    <property type="project" value="TreeGrafter"/>
</dbReference>
<feature type="domain" description="Sialidase" evidence="15">
    <location>
        <begin position="501"/>
        <end position="724"/>
    </location>
</feature>
<evidence type="ECO:0000256" key="7">
    <source>
        <dbReference type="ARBA" id="ARBA00022737"/>
    </source>
</evidence>
<dbReference type="CDD" id="cd15482">
    <property type="entry name" value="Sialidase_non-viral"/>
    <property type="match status" value="1"/>
</dbReference>
<dbReference type="Pfam" id="PF02973">
    <property type="entry name" value="Sialidase"/>
    <property type="match status" value="1"/>
</dbReference>
<evidence type="ECO:0000256" key="1">
    <source>
        <dbReference type="ARBA" id="ARBA00000427"/>
    </source>
</evidence>
<feature type="transmembrane region" description="Helical" evidence="12">
    <location>
        <begin position="897"/>
        <end position="915"/>
    </location>
</feature>
<keyword evidence="9" id="KW-0572">Peptidoglycan-anchor</keyword>
<dbReference type="AlphaFoldDB" id="A0AAD1C7C3"/>
<evidence type="ECO:0000256" key="11">
    <source>
        <dbReference type="SAM" id="MobiDB-lite"/>
    </source>
</evidence>
<dbReference type="RefSeq" id="WP_096362332.1">
    <property type="nucleotide sequence ID" value="NZ_AP014880.1"/>
</dbReference>
<dbReference type="SUPFAM" id="SSF49899">
    <property type="entry name" value="Concanavalin A-like lectins/glucanases"/>
    <property type="match status" value="1"/>
</dbReference>
<dbReference type="InterPro" id="IPR023364">
    <property type="entry name" value="Trans_sialidase_dom3"/>
</dbReference>
<dbReference type="InterPro" id="IPR004124">
    <property type="entry name" value="Glyco_hydro_33_N"/>
</dbReference>
<dbReference type="InterPro" id="IPR013320">
    <property type="entry name" value="ConA-like_dom_sf"/>
</dbReference>
<keyword evidence="12" id="KW-0812">Transmembrane</keyword>
<reference evidence="16 17" key="1">
    <citation type="journal article" date="2017" name="Infect. Immun.">
        <title>Characterization of the Pathogenicity of Streptococcus intermedius TYG1620 Isolated from a Human Brain Abscess Based on the Complete Genome Sequence with Transcriptome Analysis and Transposon Mutagenesis in a Murine Subcutaneous Abscess Model.</title>
        <authorList>
            <person name="Hasegawa N."/>
            <person name="Sekizuka T."/>
            <person name="Sugi Y."/>
            <person name="Kawakami N."/>
            <person name="Ogasawara Y."/>
            <person name="Kato K."/>
            <person name="Yamashita A."/>
            <person name="Takeuchi F."/>
            <person name="Kuroda M."/>
        </authorList>
    </citation>
    <scope>NUCLEOTIDE SEQUENCE [LARGE SCALE GENOMIC DNA]</scope>
    <source>
        <strain evidence="16 17">TYG1620</strain>
    </source>
</reference>
<dbReference type="Gene3D" id="2.40.220.10">
    <property type="entry name" value="Intramolecular Trans-sialidase, Domain 3"/>
    <property type="match status" value="1"/>
</dbReference>
<evidence type="ECO:0000256" key="3">
    <source>
        <dbReference type="ARBA" id="ARBA00012733"/>
    </source>
</evidence>
<feature type="transmembrane region" description="Helical" evidence="12">
    <location>
        <begin position="17"/>
        <end position="37"/>
    </location>
</feature>
<protein>
    <recommendedName>
        <fullName evidence="3">exo-alpha-sialidase</fullName>
        <ecNumber evidence="3">3.2.1.18</ecNumber>
    </recommendedName>
</protein>
<proteinExistence type="inferred from homology"/>
<name>A0AAD1C7C3_STRIT</name>
<evidence type="ECO:0000256" key="2">
    <source>
        <dbReference type="ARBA" id="ARBA00009348"/>
    </source>
</evidence>
<keyword evidence="8" id="KW-0378">Hydrolase</keyword>
<keyword evidence="12" id="KW-0472">Membrane</keyword>
<dbReference type="GO" id="GO:0004308">
    <property type="term" value="F:exo-alpha-sialidase activity"/>
    <property type="evidence" value="ECO:0007669"/>
    <property type="project" value="UniProtKB-EC"/>
</dbReference>
<evidence type="ECO:0000259" key="15">
    <source>
        <dbReference type="Pfam" id="PF13088"/>
    </source>
</evidence>
<evidence type="ECO:0000313" key="17">
    <source>
        <dbReference type="Proteomes" id="UP000217792"/>
    </source>
</evidence>
<keyword evidence="7" id="KW-0677">Repeat</keyword>
<evidence type="ECO:0000256" key="9">
    <source>
        <dbReference type="ARBA" id="ARBA00023088"/>
    </source>
</evidence>
<keyword evidence="5" id="KW-0964">Secreted</keyword>
<feature type="domain" description="Gram-positive cocci surface proteins LPxTG" evidence="13">
    <location>
        <begin position="884"/>
        <end position="919"/>
    </location>
</feature>
<dbReference type="Gene3D" id="2.60.120.200">
    <property type="match status" value="1"/>
</dbReference>
<evidence type="ECO:0000256" key="4">
    <source>
        <dbReference type="ARBA" id="ARBA00022512"/>
    </source>
</evidence>
<dbReference type="Pfam" id="PF00746">
    <property type="entry name" value="Gram_pos_anchor"/>
    <property type="match status" value="1"/>
</dbReference>
<dbReference type="EMBL" id="AP014880">
    <property type="protein sequence ID" value="BAW16002.1"/>
    <property type="molecule type" value="Genomic_DNA"/>
</dbReference>
<sequence length="920" mass="103074">MNWSFFDWKKQDKIRKLVVEATFIVIGIAIFLTVSGLKQVNTVLANTKKVESGINNSIADLLKETNVIPRDYYARQLENVQTIFEKENVVTNDSNNQRIDLSGELDKLKQLQTATIHIEFKADANAPRFYNLFSVSSDKVKNEYFTMAVYNNTAIVEGRDKDGKQFYNSYNDAPLKIKSGQWNSVTFTVDGPNSDHPNGQVRLYVNGVLSRTSKLSGRFIKDMPDVNHVQIGKTNRAGSMMWGSNLQVRNLTVYNRALTSEEVQKRSQLFKRSDLEKRLPEGALLTEKTDVFKSGYNNQPNSEGINSYRIPALLRTDKGTLIAGADQRRLHHADYGDIGMVVRRSEDNGKTWGDKKVLSNLRDNPDAKDPVAPSPLNIDMTLVQDPTTKRIFAIYDMFPEGKGIFGMPKNNEKAYEQVGDKTYQILYKQGEFGHYTIRENGEVYDANNQKTDYRVVVNPTKADYRDKGDIYKGQELVGNIYFAQSKKNPFRIAYTSYLWMSYSDDDGKTWSAPRDITSGVRKDWMKFLGTGPGTGIVLRTGKHKGRILIPVYTTNNVSHLNGSQSSRLIYSDDHGETWHAGEAVNDNRQVGGQKIHSSTMNNRNAQNTESTVVQLNNGDIKLFMRGLTGDLQVATSKDGGATWEKEIKRYPQVKDVYVQMSAIHTMHDGIEYVVLSNAGGPERTNGLVHLARVEKNGELTWLKHNLIQKGEFAYNSLQDLGNGEYGLFYEHRENGQNPYTLSYKKFNWDFLSKDLISPKEVKVKKAVDRGKGVVGLEFDSEVLVNQVPTLKLTNGEIATFITQYDSKTLLFKVDKGAIGQKITGLASGSIESIHNLPVNLTGASIPGGVNGGEGTVNEVPEYKEKKSTKKPATEKKQANKVLTNHHNLPSTGSTTNVSVLFLGIATIILGLLTMINKRKQ</sequence>
<dbReference type="GO" id="GO:0005737">
    <property type="term" value="C:cytoplasm"/>
    <property type="evidence" value="ECO:0007669"/>
    <property type="project" value="TreeGrafter"/>
</dbReference>
<dbReference type="PANTHER" id="PTHR10628">
    <property type="entry name" value="SIALIDASE"/>
    <property type="match status" value="1"/>
</dbReference>
<dbReference type="GO" id="GO:0006689">
    <property type="term" value="P:ganglioside catabolic process"/>
    <property type="evidence" value="ECO:0007669"/>
    <property type="project" value="TreeGrafter"/>
</dbReference>
<feature type="compositionally biased region" description="Basic and acidic residues" evidence="11">
    <location>
        <begin position="860"/>
        <end position="877"/>
    </location>
</feature>
<organism evidence="16 17">
    <name type="scientific">Streptococcus intermedius</name>
    <dbReference type="NCBI Taxonomy" id="1338"/>
    <lineage>
        <taxon>Bacteria</taxon>
        <taxon>Bacillati</taxon>
        <taxon>Bacillota</taxon>
        <taxon>Bacilli</taxon>
        <taxon>Lactobacillales</taxon>
        <taxon>Streptococcaceae</taxon>
        <taxon>Streptococcus</taxon>
        <taxon>Streptococcus anginosus group</taxon>
    </lineage>
</organism>
<dbReference type="InterPro" id="IPR011040">
    <property type="entry name" value="Sialidase"/>
</dbReference>
<keyword evidence="6" id="KW-0732">Signal</keyword>
<dbReference type="Proteomes" id="UP000217792">
    <property type="component" value="Chromosome"/>
</dbReference>
<dbReference type="SUPFAM" id="SSF50939">
    <property type="entry name" value="Sialidases"/>
    <property type="match status" value="1"/>
</dbReference>
<dbReference type="Pfam" id="PF13088">
    <property type="entry name" value="BNR_2"/>
    <property type="match status" value="1"/>
</dbReference>
<evidence type="ECO:0000256" key="5">
    <source>
        <dbReference type="ARBA" id="ARBA00022525"/>
    </source>
</evidence>
<accession>A0AAD1C7C3</accession>
<gene>
    <name evidence="16" type="primary">nanA</name>
    <name evidence="16" type="ORF">SITYG_00150</name>
</gene>
<evidence type="ECO:0000256" key="12">
    <source>
        <dbReference type="SAM" id="Phobius"/>
    </source>
</evidence>
<comment type="similarity">
    <text evidence="2">Belongs to the glycosyl hydrolase 33 family.</text>
</comment>
<evidence type="ECO:0000313" key="16">
    <source>
        <dbReference type="EMBL" id="BAW16002.1"/>
    </source>
</evidence>
<evidence type="ECO:0000256" key="6">
    <source>
        <dbReference type="ARBA" id="ARBA00022729"/>
    </source>
</evidence>
<comment type="catalytic activity">
    <reaction evidence="1">
        <text>Hydrolysis of alpha-(2-&gt;3)-, alpha-(2-&gt;6)-, alpha-(2-&gt;8)- glycosidic linkages of terminal sialic acid residues in oligosaccharides, glycoproteins, glycolipids, colominic acid and synthetic substrates.</text>
        <dbReference type="EC" id="3.2.1.18"/>
    </reaction>
</comment>
<evidence type="ECO:0000256" key="8">
    <source>
        <dbReference type="ARBA" id="ARBA00022801"/>
    </source>
</evidence>
<dbReference type="InterPro" id="IPR019931">
    <property type="entry name" value="LPXTG_anchor"/>
</dbReference>
<keyword evidence="4" id="KW-0134">Cell wall</keyword>
<evidence type="ECO:0000259" key="14">
    <source>
        <dbReference type="Pfam" id="PF02973"/>
    </source>
</evidence>
<evidence type="ECO:0000259" key="13">
    <source>
        <dbReference type="Pfam" id="PF00746"/>
    </source>
</evidence>
<dbReference type="PANTHER" id="PTHR10628:SF30">
    <property type="entry name" value="EXO-ALPHA-SIALIDASE"/>
    <property type="match status" value="1"/>
</dbReference>
<feature type="domain" description="Glycoside hydrolase family 33 N-terminal" evidence="14">
    <location>
        <begin position="81"/>
        <end position="271"/>
    </location>
</feature>
<dbReference type="EC" id="3.2.1.18" evidence="3"/>
<feature type="region of interest" description="Disordered" evidence="11">
    <location>
        <begin position="849"/>
        <end position="878"/>
    </location>
</feature>
<dbReference type="GO" id="GO:0016020">
    <property type="term" value="C:membrane"/>
    <property type="evidence" value="ECO:0007669"/>
    <property type="project" value="TreeGrafter"/>
</dbReference>